<evidence type="ECO:0000313" key="6">
    <source>
        <dbReference type="EMBL" id="RMX47375.1"/>
    </source>
</evidence>
<keyword evidence="4" id="KW-0812">Transmembrane</keyword>
<sequence length="280" mass="31804">MRAHMETCRGETRPAETSDDDLPLAFGERSIINISERKNELTPAELPDQPPGGTEQNSLELPEQPPLGTEQASISLGEAAANKEEPVPHEEHMRNASEETLKAMATCDEPVTVLGEFRRRLQRGRMLDLQNDSELCEGKTTEIFVSRYRLFDDAMEKILRDDPPAIDFSVPLEVIFTDEGSQDYGGPRREFLGMVMREIRDKLFKEEGEGYVFFEKKEALDRKQYYGAGLFFGFSLLQGGPLLSFLAEDQLERIFTKDDLTNLGEAETQFRVGLERFRLV</sequence>
<evidence type="ECO:0000256" key="3">
    <source>
        <dbReference type="SAM" id="MobiDB-lite"/>
    </source>
</evidence>
<reference evidence="6 7" key="1">
    <citation type="journal article" date="2018" name="Sci. Rep.">
        <title>Comparative analysis of the Pocillopora damicornis genome highlights role of immune system in coral evolution.</title>
        <authorList>
            <person name="Cunning R."/>
            <person name="Bay R.A."/>
            <person name="Gillette P."/>
            <person name="Baker A.C."/>
            <person name="Traylor-Knowles N."/>
        </authorList>
    </citation>
    <scope>NUCLEOTIDE SEQUENCE [LARGE SCALE GENOMIC DNA]</scope>
    <source>
        <strain evidence="6">RSMAS</strain>
        <tissue evidence="6">Whole animal</tissue>
    </source>
</reference>
<evidence type="ECO:0000259" key="5">
    <source>
        <dbReference type="PROSITE" id="PS50237"/>
    </source>
</evidence>
<comment type="caution">
    <text evidence="2">Lacks conserved residue(s) required for the propagation of feature annotation.</text>
</comment>
<keyword evidence="1 2" id="KW-0833">Ubl conjugation pathway</keyword>
<organism evidence="6 7">
    <name type="scientific">Pocillopora damicornis</name>
    <name type="common">Cauliflower coral</name>
    <name type="synonym">Millepora damicornis</name>
    <dbReference type="NCBI Taxonomy" id="46731"/>
    <lineage>
        <taxon>Eukaryota</taxon>
        <taxon>Metazoa</taxon>
        <taxon>Cnidaria</taxon>
        <taxon>Anthozoa</taxon>
        <taxon>Hexacorallia</taxon>
        <taxon>Scleractinia</taxon>
        <taxon>Astrocoeniina</taxon>
        <taxon>Pocilloporidae</taxon>
        <taxon>Pocillopora</taxon>
    </lineage>
</organism>
<dbReference type="GO" id="GO:0004842">
    <property type="term" value="F:ubiquitin-protein transferase activity"/>
    <property type="evidence" value="ECO:0007669"/>
    <property type="project" value="InterPro"/>
</dbReference>
<gene>
    <name evidence="6" type="ORF">pdam_00018742</name>
</gene>
<evidence type="ECO:0000256" key="1">
    <source>
        <dbReference type="ARBA" id="ARBA00022786"/>
    </source>
</evidence>
<protein>
    <recommendedName>
        <fullName evidence="5">HECT domain-containing protein</fullName>
    </recommendedName>
</protein>
<comment type="caution">
    <text evidence="6">The sequence shown here is derived from an EMBL/GenBank/DDBJ whole genome shotgun (WGS) entry which is preliminary data.</text>
</comment>
<keyword evidence="4" id="KW-1133">Transmembrane helix</keyword>
<dbReference type="OrthoDB" id="5974521at2759"/>
<evidence type="ECO:0000313" key="7">
    <source>
        <dbReference type="Proteomes" id="UP000275408"/>
    </source>
</evidence>
<dbReference type="InterPro" id="IPR000569">
    <property type="entry name" value="HECT_dom"/>
</dbReference>
<dbReference type="PROSITE" id="PS50237">
    <property type="entry name" value="HECT"/>
    <property type="match status" value="1"/>
</dbReference>
<evidence type="ECO:0000256" key="4">
    <source>
        <dbReference type="SAM" id="Phobius"/>
    </source>
</evidence>
<evidence type="ECO:0000256" key="2">
    <source>
        <dbReference type="PROSITE-ProRule" id="PRU00104"/>
    </source>
</evidence>
<dbReference type="InterPro" id="IPR035983">
    <property type="entry name" value="Hect_E3_ubiquitin_ligase"/>
</dbReference>
<dbReference type="SUPFAM" id="SSF56204">
    <property type="entry name" value="Hect, E3 ligase catalytic domain"/>
    <property type="match status" value="1"/>
</dbReference>
<keyword evidence="4" id="KW-0472">Membrane</keyword>
<dbReference type="EMBL" id="RCHS01002423">
    <property type="protein sequence ID" value="RMX47375.1"/>
    <property type="molecule type" value="Genomic_DNA"/>
</dbReference>
<keyword evidence="7" id="KW-1185">Reference proteome</keyword>
<feature type="compositionally biased region" description="Basic and acidic residues" evidence="3">
    <location>
        <begin position="1"/>
        <end position="16"/>
    </location>
</feature>
<dbReference type="STRING" id="46731.A0A3M6U103"/>
<dbReference type="AlphaFoldDB" id="A0A3M6U103"/>
<feature type="domain" description="HECT" evidence="5">
    <location>
        <begin position="162"/>
        <end position="199"/>
    </location>
</feature>
<dbReference type="Gene3D" id="3.90.1750.10">
    <property type="entry name" value="Hect, E3 ligase catalytic domains"/>
    <property type="match status" value="1"/>
</dbReference>
<feature type="region of interest" description="Disordered" evidence="3">
    <location>
        <begin position="1"/>
        <end position="69"/>
    </location>
</feature>
<feature type="transmembrane region" description="Helical" evidence="4">
    <location>
        <begin position="225"/>
        <end position="247"/>
    </location>
</feature>
<name>A0A3M6U103_POCDA</name>
<accession>A0A3M6U103</accession>
<proteinExistence type="predicted"/>
<dbReference type="Proteomes" id="UP000275408">
    <property type="component" value="Unassembled WGS sequence"/>
</dbReference>